<dbReference type="InterPro" id="IPR036250">
    <property type="entry name" value="AcylCo_DH-like_C"/>
</dbReference>
<dbReference type="FunFam" id="2.40.110.10:FF:000002">
    <property type="entry name" value="Acyl-CoA dehydrogenase fadE12"/>
    <property type="match status" value="1"/>
</dbReference>
<dbReference type="GO" id="GO:0019254">
    <property type="term" value="P:carnitine metabolic process, CoA-linked"/>
    <property type="evidence" value="ECO:0007669"/>
    <property type="project" value="TreeGrafter"/>
</dbReference>
<dbReference type="AlphaFoldDB" id="A0A0D2WVL9"/>
<evidence type="ECO:0000259" key="9">
    <source>
        <dbReference type="Pfam" id="PF02770"/>
    </source>
</evidence>
<sequence>MLSRVALTCARRLTQSTAASIQQQHQQPRALLSMGASAARAAAGAGSSKQQAYVSPFDERPQLTDEHRIFRDAARRFFETEVAPHHAKWEQDGMVSREVWEKAGAAGLLGTTIPVEYGGGGGDAFHAAIAVEEQLRLQLSGPGFSLHSDIIIPYILHYGSEEQKQKWIPLMCQGKAISAIGMSEPSAGSDLQGIKTTAVRDGDDYVINGSKIFISNGQMADIIVLVAKTDPSKGAHGTSLILVETDRPGFQRGRNLKKLGLKAQDTSELFFDNVRVPASNLLGKENHGFKYLMQELGTERLVIGVLSQASAEGVFADTVKYVNERQAFGKSIASFQNTKFKLAEMKTQLSVGRVFIDRCLELQNQGKLDPVAAAIAKLHAGDMLAKITDECLQLHGGYGFMWEYTAARAYADARVQRIYGGTSEIMKDIISRTL</sequence>
<dbReference type="EMBL" id="KE346372">
    <property type="protein sequence ID" value="KJE96905.1"/>
    <property type="molecule type" value="Genomic_DNA"/>
</dbReference>
<evidence type="ECO:0000256" key="6">
    <source>
        <dbReference type="ARBA" id="ARBA00049552"/>
    </source>
</evidence>
<dbReference type="GO" id="GO:0033539">
    <property type="term" value="P:fatty acid beta-oxidation using acyl-CoA dehydrogenase"/>
    <property type="evidence" value="ECO:0007669"/>
    <property type="project" value="TreeGrafter"/>
</dbReference>
<dbReference type="Gene3D" id="1.10.540.10">
    <property type="entry name" value="Acyl-CoA dehydrogenase/oxidase, N-terminal domain"/>
    <property type="match status" value="1"/>
</dbReference>
<dbReference type="Proteomes" id="UP000008743">
    <property type="component" value="Unassembled WGS sequence"/>
</dbReference>
<dbReference type="InterPro" id="IPR037069">
    <property type="entry name" value="AcylCoA_DH/ox_N_sf"/>
</dbReference>
<accession>A0A0D2WVL9</accession>
<dbReference type="InterPro" id="IPR050741">
    <property type="entry name" value="Acyl-CoA_dehydrogenase"/>
</dbReference>
<evidence type="ECO:0000256" key="2">
    <source>
        <dbReference type="ARBA" id="ARBA00009347"/>
    </source>
</evidence>
<dbReference type="Gene3D" id="2.40.110.10">
    <property type="entry name" value="Butyryl-CoA Dehydrogenase, subunit A, domain 2"/>
    <property type="match status" value="1"/>
</dbReference>
<proteinExistence type="inferred from homology"/>
<dbReference type="InterPro" id="IPR013786">
    <property type="entry name" value="AcylCoA_DH/ox_N"/>
</dbReference>
<dbReference type="InParanoid" id="A0A0D2WVL9"/>
<evidence type="ECO:0000256" key="5">
    <source>
        <dbReference type="ARBA" id="ARBA00023002"/>
    </source>
</evidence>
<dbReference type="GO" id="GO:0050660">
    <property type="term" value="F:flavin adenine dinucleotide binding"/>
    <property type="evidence" value="ECO:0007669"/>
    <property type="project" value="InterPro"/>
</dbReference>
<dbReference type="GO" id="GO:0042758">
    <property type="term" value="P:long-chain fatty acid catabolic process"/>
    <property type="evidence" value="ECO:0007669"/>
    <property type="project" value="TreeGrafter"/>
</dbReference>
<dbReference type="InterPro" id="IPR006091">
    <property type="entry name" value="Acyl-CoA_Oxase/DH_mid-dom"/>
</dbReference>
<dbReference type="GO" id="GO:0005739">
    <property type="term" value="C:mitochondrion"/>
    <property type="evidence" value="ECO:0007669"/>
    <property type="project" value="TreeGrafter"/>
</dbReference>
<protein>
    <submittedName>
        <fullName evidence="11">Acyl-CoA dehydrogenase</fullName>
    </submittedName>
</protein>
<dbReference type="Pfam" id="PF02770">
    <property type="entry name" value="Acyl-CoA_dh_M"/>
    <property type="match status" value="1"/>
</dbReference>
<dbReference type="InterPro" id="IPR046373">
    <property type="entry name" value="Acyl-CoA_Oxase/DH_mid-dom_sf"/>
</dbReference>
<keyword evidence="3 7" id="KW-0285">Flavoprotein</keyword>
<comment type="similarity">
    <text evidence="2 7">Belongs to the acyl-CoA dehydrogenase family.</text>
</comment>
<organism evidence="11 12">
    <name type="scientific">Capsaspora owczarzaki (strain ATCC 30864)</name>
    <dbReference type="NCBI Taxonomy" id="595528"/>
    <lineage>
        <taxon>Eukaryota</taxon>
        <taxon>Filasterea</taxon>
        <taxon>Capsaspora</taxon>
    </lineage>
</organism>
<evidence type="ECO:0000259" key="8">
    <source>
        <dbReference type="Pfam" id="PF00441"/>
    </source>
</evidence>
<dbReference type="Gene3D" id="1.20.140.10">
    <property type="entry name" value="Butyryl-CoA Dehydrogenase, subunit A, domain 3"/>
    <property type="match status" value="1"/>
</dbReference>
<evidence type="ECO:0000256" key="1">
    <source>
        <dbReference type="ARBA" id="ARBA00001974"/>
    </source>
</evidence>
<reference evidence="12" key="1">
    <citation type="submission" date="2011-02" db="EMBL/GenBank/DDBJ databases">
        <title>The Genome Sequence of Capsaspora owczarzaki ATCC 30864.</title>
        <authorList>
            <person name="Russ C."/>
            <person name="Cuomo C."/>
            <person name="Burger G."/>
            <person name="Gray M.W."/>
            <person name="Holland P.W.H."/>
            <person name="King N."/>
            <person name="Lang F.B.F."/>
            <person name="Roger A.J."/>
            <person name="Ruiz-Trillo I."/>
            <person name="Young S.K."/>
            <person name="Zeng Q."/>
            <person name="Gargeya S."/>
            <person name="Alvarado L."/>
            <person name="Berlin A."/>
            <person name="Chapman S.B."/>
            <person name="Chen Z."/>
            <person name="Freedman E."/>
            <person name="Gellesch M."/>
            <person name="Goldberg J."/>
            <person name="Griggs A."/>
            <person name="Gujja S."/>
            <person name="Heilman E."/>
            <person name="Heiman D."/>
            <person name="Howarth C."/>
            <person name="Mehta T."/>
            <person name="Neiman D."/>
            <person name="Pearson M."/>
            <person name="Roberts A."/>
            <person name="Saif S."/>
            <person name="Shea T."/>
            <person name="Shenoy N."/>
            <person name="Sisk P."/>
            <person name="Stolte C."/>
            <person name="Sykes S."/>
            <person name="White J."/>
            <person name="Yandava C."/>
            <person name="Haas B."/>
            <person name="Nusbaum C."/>
            <person name="Birren B."/>
        </authorList>
    </citation>
    <scope>NUCLEOTIDE SEQUENCE</scope>
    <source>
        <strain evidence="12">ATCC 30864</strain>
    </source>
</reference>
<feature type="domain" description="Acyl-CoA dehydrogenase/oxidase C-terminal" evidence="8">
    <location>
        <begin position="286"/>
        <end position="433"/>
    </location>
</feature>
<evidence type="ECO:0000313" key="11">
    <source>
        <dbReference type="EMBL" id="KJE96905.1"/>
    </source>
</evidence>
<comment type="catalytic activity">
    <reaction evidence="6">
        <text>(2S)-2-methylbutanoyl-CoA + oxidized [electron-transfer flavoprotein] + H(+) = (2E)-2-methylbut-2-enoyl-CoA + reduced [electron-transfer flavoprotein]</text>
        <dbReference type="Rhea" id="RHEA:48256"/>
        <dbReference type="Rhea" id="RHEA-COMP:10685"/>
        <dbReference type="Rhea" id="RHEA-COMP:10686"/>
        <dbReference type="ChEBI" id="CHEBI:15378"/>
        <dbReference type="ChEBI" id="CHEBI:57337"/>
        <dbReference type="ChEBI" id="CHEBI:57692"/>
        <dbReference type="ChEBI" id="CHEBI:58307"/>
        <dbReference type="ChEBI" id="CHEBI:88166"/>
    </reaction>
    <physiologicalReaction direction="left-to-right" evidence="6">
        <dbReference type="Rhea" id="RHEA:48257"/>
    </physiologicalReaction>
</comment>
<comment type="cofactor">
    <cofactor evidence="1 7">
        <name>FAD</name>
        <dbReference type="ChEBI" id="CHEBI:57692"/>
    </cofactor>
</comment>
<feature type="domain" description="Acyl-CoA dehydrogenase/oxidase N-terminal" evidence="10">
    <location>
        <begin position="64"/>
        <end position="175"/>
    </location>
</feature>
<dbReference type="PANTHER" id="PTHR48083:SF20">
    <property type="entry name" value="LONG-CHAIN SPECIFIC ACYL-COA DEHYDROGENASE, MITOCHONDRIAL"/>
    <property type="match status" value="1"/>
</dbReference>
<dbReference type="InterPro" id="IPR009075">
    <property type="entry name" value="AcylCo_DH/oxidase_C"/>
</dbReference>
<evidence type="ECO:0000256" key="3">
    <source>
        <dbReference type="ARBA" id="ARBA00022630"/>
    </source>
</evidence>
<name>A0A0D2WVL9_CAPO3</name>
<feature type="domain" description="Acyl-CoA oxidase/dehydrogenase middle" evidence="9">
    <location>
        <begin position="179"/>
        <end position="274"/>
    </location>
</feature>
<keyword evidence="4 7" id="KW-0274">FAD</keyword>
<gene>
    <name evidence="11" type="ORF">CAOG_007154</name>
</gene>
<dbReference type="eggNOG" id="KOG0141">
    <property type="taxonomic scope" value="Eukaryota"/>
</dbReference>
<evidence type="ECO:0000259" key="10">
    <source>
        <dbReference type="Pfam" id="PF02771"/>
    </source>
</evidence>
<dbReference type="SUPFAM" id="SSF56645">
    <property type="entry name" value="Acyl-CoA dehydrogenase NM domain-like"/>
    <property type="match status" value="1"/>
</dbReference>
<evidence type="ECO:0000313" key="12">
    <source>
        <dbReference type="Proteomes" id="UP000008743"/>
    </source>
</evidence>
<dbReference type="FunFam" id="1.10.540.10:FF:000026">
    <property type="entry name" value="Acyl-CoA dehydrogenase medium chain"/>
    <property type="match status" value="1"/>
</dbReference>
<dbReference type="STRING" id="595528.A0A0D2WVL9"/>
<dbReference type="SUPFAM" id="SSF47203">
    <property type="entry name" value="Acyl-CoA dehydrogenase C-terminal domain-like"/>
    <property type="match status" value="1"/>
</dbReference>
<dbReference type="PhylomeDB" id="A0A0D2WVL9"/>
<dbReference type="RefSeq" id="XP_004343878.2">
    <property type="nucleotide sequence ID" value="XM_004343828.2"/>
</dbReference>
<keyword evidence="12" id="KW-1185">Reference proteome</keyword>
<dbReference type="InterPro" id="IPR009100">
    <property type="entry name" value="AcylCoA_DH/oxidase_NM_dom_sf"/>
</dbReference>
<dbReference type="PROSITE" id="PS00072">
    <property type="entry name" value="ACYL_COA_DH_1"/>
    <property type="match status" value="1"/>
</dbReference>
<dbReference type="OrthoDB" id="434771at2759"/>
<evidence type="ECO:0000256" key="4">
    <source>
        <dbReference type="ARBA" id="ARBA00022827"/>
    </source>
</evidence>
<dbReference type="PROSITE" id="PS00073">
    <property type="entry name" value="ACYL_COA_DH_2"/>
    <property type="match status" value="1"/>
</dbReference>
<keyword evidence="5 7" id="KW-0560">Oxidoreductase</keyword>
<dbReference type="InterPro" id="IPR006089">
    <property type="entry name" value="Acyl-CoA_DH_CS"/>
</dbReference>
<dbReference type="GO" id="GO:0004466">
    <property type="term" value="F:long-chain fatty acyl-CoA dehydrogenase activity"/>
    <property type="evidence" value="ECO:0007669"/>
    <property type="project" value="TreeGrafter"/>
</dbReference>
<dbReference type="FunFam" id="1.20.140.10:FF:000001">
    <property type="entry name" value="Acyl-CoA dehydrogenase"/>
    <property type="match status" value="1"/>
</dbReference>
<dbReference type="Pfam" id="PF00441">
    <property type="entry name" value="Acyl-CoA_dh_1"/>
    <property type="match status" value="1"/>
</dbReference>
<dbReference type="Pfam" id="PF02771">
    <property type="entry name" value="Acyl-CoA_dh_N"/>
    <property type="match status" value="1"/>
</dbReference>
<evidence type="ECO:0000256" key="7">
    <source>
        <dbReference type="RuleBase" id="RU362125"/>
    </source>
</evidence>
<dbReference type="PANTHER" id="PTHR48083">
    <property type="entry name" value="MEDIUM-CHAIN SPECIFIC ACYL-COA DEHYDROGENASE, MITOCHONDRIAL-RELATED"/>
    <property type="match status" value="1"/>
</dbReference>